<evidence type="ECO:0000313" key="1">
    <source>
        <dbReference type="EMBL" id="JAT78810.1"/>
    </source>
</evidence>
<feature type="non-terminal residue" evidence="1">
    <location>
        <position position="1"/>
    </location>
</feature>
<sequence>VCLDADRRCLLWPFPVVTFVFERHSALRRPSPLESQVQVAYPTHVPQVPQVVDWEIQREKLETNFHRKRRGETTTHNRVTKELPEGAGMTAWPGTTKITDEGASCSSRRVCVYWSLVNSRLGNMIEKLNVVKPGCMVCITKS</sequence>
<name>A0A1D2AHY5_ORNBR</name>
<proteinExistence type="predicted"/>
<organism evidence="1">
    <name type="scientific">Ornithodoros brasiliensis</name>
    <name type="common">Mouro tick</name>
    <dbReference type="NCBI Taxonomy" id="888526"/>
    <lineage>
        <taxon>Eukaryota</taxon>
        <taxon>Metazoa</taxon>
        <taxon>Ecdysozoa</taxon>
        <taxon>Arthropoda</taxon>
        <taxon>Chelicerata</taxon>
        <taxon>Arachnida</taxon>
        <taxon>Acari</taxon>
        <taxon>Parasitiformes</taxon>
        <taxon>Ixodida</taxon>
        <taxon>Ixodoidea</taxon>
        <taxon>Argasidae</taxon>
        <taxon>Ornithodorinae</taxon>
        <taxon>Ornithodoros</taxon>
    </lineage>
</organism>
<dbReference type="AlphaFoldDB" id="A0A1D2AHY5"/>
<dbReference type="EMBL" id="GETE01001044">
    <property type="protein sequence ID" value="JAT78810.1"/>
    <property type="molecule type" value="Transcribed_RNA"/>
</dbReference>
<protein>
    <submittedName>
        <fullName evidence="1">Ubx domain containing protein 4</fullName>
    </submittedName>
</protein>
<accession>A0A1D2AHY5</accession>
<reference evidence="1" key="1">
    <citation type="submission" date="2016-07" db="EMBL/GenBank/DDBJ databases">
        <title>Salivary Glands transcriptome analysis on engorged females of Ornithodoros brasiliensis (Acari:Argasidae).</title>
        <authorList>
            <person name="Simons S.M."/>
            <person name="Carvalho E."/>
            <person name="Junqueira-de-Azevedo I."/>
            <person name="Ho P.L."/>
            <person name="Giovanni D."/>
            <person name="Mendonca R."/>
            <person name="Onofrio V."/>
            <person name="Landulfo G."/>
            <person name="Ramirez D."/>
            <person name="Barros-Battesti D."/>
        </authorList>
    </citation>
    <scope>NUCLEOTIDE SEQUENCE</scope>
    <source>
        <strain evidence="1">Female</strain>
        <tissue evidence="1">Salivary gland</tissue>
    </source>
</reference>